<feature type="non-terminal residue" evidence="2">
    <location>
        <position position="290"/>
    </location>
</feature>
<sequence length="290" mass="33960">VEESKITKNHLEGLENQLKTANKELDMFRQQEASKEDSSIQNILELQSKLLLEKDDQISGLLSEGKKLSKNELEYCTSLKKYRAKDIEQENRLIDLQKKYDKAASEITELSAKLKQMQEIEKKNSYNLKMIESEQEKKIQQNLKLEIDIAVAKEERDKLQRLLDRTNAELKEALDINATSSSQVQAAALEKEIQINERLHHELEQLRTESENTENALRLEVYSRVENNTCTNRRADWFKRRYLRHEVLVLQQRMQIAEAAAQDVTSGEWEIERIQILRRIEDVQTQHALS</sequence>
<dbReference type="AlphaFoldDB" id="A0A9N9IW27"/>
<feature type="coiled-coil region" evidence="1">
    <location>
        <begin position="4"/>
        <end position="31"/>
    </location>
</feature>
<dbReference type="EMBL" id="CAJVPQ010019482">
    <property type="protein sequence ID" value="CAG8754055.1"/>
    <property type="molecule type" value="Genomic_DNA"/>
</dbReference>
<dbReference type="OrthoDB" id="74178at2759"/>
<reference evidence="2" key="1">
    <citation type="submission" date="2021-06" db="EMBL/GenBank/DDBJ databases">
        <authorList>
            <person name="Kallberg Y."/>
            <person name="Tangrot J."/>
            <person name="Rosling A."/>
        </authorList>
    </citation>
    <scope>NUCLEOTIDE SEQUENCE</scope>
    <source>
        <strain evidence="2">UK204</strain>
    </source>
</reference>
<evidence type="ECO:0000256" key="1">
    <source>
        <dbReference type="SAM" id="Coils"/>
    </source>
</evidence>
<organism evidence="2 3">
    <name type="scientific">Funneliformis caledonium</name>
    <dbReference type="NCBI Taxonomy" id="1117310"/>
    <lineage>
        <taxon>Eukaryota</taxon>
        <taxon>Fungi</taxon>
        <taxon>Fungi incertae sedis</taxon>
        <taxon>Mucoromycota</taxon>
        <taxon>Glomeromycotina</taxon>
        <taxon>Glomeromycetes</taxon>
        <taxon>Glomerales</taxon>
        <taxon>Glomeraceae</taxon>
        <taxon>Funneliformis</taxon>
    </lineage>
</organism>
<feature type="coiled-coil region" evidence="1">
    <location>
        <begin position="79"/>
        <end position="216"/>
    </location>
</feature>
<dbReference type="PANTHER" id="PTHR46515:SF1">
    <property type="entry name" value="TATA ELEMENT MODULATORY FACTOR"/>
    <property type="match status" value="1"/>
</dbReference>
<evidence type="ECO:0000313" key="3">
    <source>
        <dbReference type="Proteomes" id="UP000789570"/>
    </source>
</evidence>
<dbReference type="GO" id="GO:0005794">
    <property type="term" value="C:Golgi apparatus"/>
    <property type="evidence" value="ECO:0007669"/>
    <property type="project" value="TreeGrafter"/>
</dbReference>
<protein>
    <submittedName>
        <fullName evidence="2">1546_t:CDS:1</fullName>
    </submittedName>
</protein>
<proteinExistence type="predicted"/>
<keyword evidence="1" id="KW-0175">Coiled coil</keyword>
<dbReference type="InterPro" id="IPR052602">
    <property type="entry name" value="Growth_transcription_reg"/>
</dbReference>
<dbReference type="InterPro" id="IPR022092">
    <property type="entry name" value="TMF_DNA-bd"/>
</dbReference>
<name>A0A9N9IW27_9GLOM</name>
<evidence type="ECO:0000313" key="2">
    <source>
        <dbReference type="EMBL" id="CAG8754055.1"/>
    </source>
</evidence>
<dbReference type="Pfam" id="PF12329">
    <property type="entry name" value="TMF_DNA_bd"/>
    <property type="match status" value="1"/>
</dbReference>
<dbReference type="GO" id="GO:0005783">
    <property type="term" value="C:endoplasmic reticulum"/>
    <property type="evidence" value="ECO:0007669"/>
    <property type="project" value="TreeGrafter"/>
</dbReference>
<dbReference type="Proteomes" id="UP000789570">
    <property type="component" value="Unassembled WGS sequence"/>
</dbReference>
<gene>
    <name evidence="2" type="ORF">FCALED_LOCUS16486</name>
</gene>
<comment type="caution">
    <text evidence="2">The sequence shown here is derived from an EMBL/GenBank/DDBJ whole genome shotgun (WGS) entry which is preliminary data.</text>
</comment>
<accession>A0A9N9IW27</accession>
<feature type="non-terminal residue" evidence="2">
    <location>
        <position position="1"/>
    </location>
</feature>
<keyword evidence="3" id="KW-1185">Reference proteome</keyword>
<dbReference type="PANTHER" id="PTHR46515">
    <property type="entry name" value="TATA ELEMENT MODULATORY FACTOR TMF1"/>
    <property type="match status" value="1"/>
</dbReference>